<protein>
    <submittedName>
        <fullName evidence="6">Cell division protein</fullName>
    </submittedName>
</protein>
<proteinExistence type="predicted"/>
<dbReference type="STRING" id="662755.CRES_0800"/>
<evidence type="ECO:0000313" key="6">
    <source>
        <dbReference type="EMBL" id="AEI09156.1"/>
    </source>
</evidence>
<sequence>MSDGFGNKFKEFFGFGEVDSYQDPYFRDSAADARDRRDEPDHRDRGVSEPREARYGARDRYGREEDDFRDRDRSARDYDARPSRYAREESSARPARPARPKVEPQYARLSLSSYTQAGEIAEILKSGDVAVFNLGGMEKAEATRVLDFAAGLARGLDAKLKKLRGVRNFVLIPEDVTLEQSQLDKLAEDL</sequence>
<feature type="region of interest" description="Disordered" evidence="5">
    <location>
        <begin position="20"/>
        <end position="104"/>
    </location>
</feature>
<evidence type="ECO:0000256" key="5">
    <source>
        <dbReference type="SAM" id="MobiDB-lite"/>
    </source>
</evidence>
<evidence type="ECO:0000256" key="3">
    <source>
        <dbReference type="ARBA" id="ARBA00023306"/>
    </source>
</evidence>
<gene>
    <name evidence="6" type="primary">sepF</name>
    <name evidence="6" type="ordered locus">CRES_0800</name>
</gene>
<comment type="function">
    <text evidence="4">Cell division protein that is part of the divisome complex and is recruited early to the Z-ring. Probably stimulates Z-ring formation, perhaps through the cross-linking of FtsZ protofilaments. Its function overlaps with FtsA.</text>
</comment>
<organism evidence="6 7">
    <name type="scientific">Corynebacterium resistens (strain DSM 45100 / JCM 12819 / GTC 2026 / SICGH 158)</name>
    <dbReference type="NCBI Taxonomy" id="662755"/>
    <lineage>
        <taxon>Bacteria</taxon>
        <taxon>Bacillati</taxon>
        <taxon>Actinomycetota</taxon>
        <taxon>Actinomycetes</taxon>
        <taxon>Mycobacteriales</taxon>
        <taxon>Corynebacteriaceae</taxon>
        <taxon>Corynebacterium</taxon>
    </lineage>
</organism>
<evidence type="ECO:0000256" key="1">
    <source>
        <dbReference type="ARBA" id="ARBA00022618"/>
    </source>
</evidence>
<dbReference type="PANTHER" id="PTHR35798">
    <property type="entry name" value="CELL DIVISION PROTEIN SEPF"/>
    <property type="match status" value="1"/>
</dbReference>
<dbReference type="HOGENOM" id="CLU_078499_0_1_11"/>
<dbReference type="InterPro" id="IPR038594">
    <property type="entry name" value="SepF-like_sf"/>
</dbReference>
<evidence type="ECO:0000256" key="2">
    <source>
        <dbReference type="ARBA" id="ARBA00023210"/>
    </source>
</evidence>
<dbReference type="InterPro" id="IPR023052">
    <property type="entry name" value="Cell_div_SepF"/>
</dbReference>
<dbReference type="GO" id="GO:0000917">
    <property type="term" value="P:division septum assembly"/>
    <property type="evidence" value="ECO:0007669"/>
    <property type="project" value="UniProtKB-KW"/>
</dbReference>
<accession>F8E017</accession>
<keyword evidence="2" id="KW-0717">Septation</keyword>
<reference evidence="6 7" key="1">
    <citation type="journal article" date="2012" name="BMC Genomics">
        <title>Complete genome sequence, lifestyle, and multi-drug resistance of the human pathogen Corynebacterium resistens DSM 45100 isolated from blood samples of a leukemia patient.</title>
        <authorList>
            <person name="Schroder J."/>
            <person name="Maus I."/>
            <person name="Meyer K."/>
            <person name="Wordemann S."/>
            <person name="Blom J."/>
            <person name="Jaenicke S."/>
            <person name="Schneider J."/>
            <person name="Trost E."/>
            <person name="Tauch A."/>
        </authorList>
    </citation>
    <scope>NUCLEOTIDE SEQUENCE [LARGE SCALE GENOMIC DNA]</scope>
    <source>
        <strain evidence="7">DSM 45100 / JCM 12819 / CCUG 50093 / GTC 2026 / SICGH 158</strain>
    </source>
</reference>
<dbReference type="InterPro" id="IPR007561">
    <property type="entry name" value="Cell_div_SepF/SepF-rel"/>
</dbReference>
<dbReference type="Gene3D" id="3.30.110.150">
    <property type="entry name" value="SepF-like protein"/>
    <property type="match status" value="1"/>
</dbReference>
<dbReference type="Proteomes" id="UP000000492">
    <property type="component" value="Chromosome"/>
</dbReference>
<dbReference type="KEGG" id="crd:CRES_0800"/>
<dbReference type="RefSeq" id="WP_013888173.1">
    <property type="nucleotide sequence ID" value="NC_015673.1"/>
</dbReference>
<dbReference type="Pfam" id="PF04472">
    <property type="entry name" value="SepF"/>
    <property type="match status" value="1"/>
</dbReference>
<keyword evidence="3" id="KW-0131">Cell cycle</keyword>
<dbReference type="PANTHER" id="PTHR35798:SF1">
    <property type="entry name" value="CELL DIVISION PROTEIN SEPF"/>
    <property type="match status" value="1"/>
</dbReference>
<evidence type="ECO:0000256" key="4">
    <source>
        <dbReference type="ARBA" id="ARBA00044936"/>
    </source>
</evidence>
<evidence type="ECO:0000313" key="7">
    <source>
        <dbReference type="Proteomes" id="UP000000492"/>
    </source>
</evidence>
<dbReference type="EMBL" id="CP002857">
    <property type="protein sequence ID" value="AEI09156.1"/>
    <property type="molecule type" value="Genomic_DNA"/>
</dbReference>
<dbReference type="eggNOG" id="COG1799">
    <property type="taxonomic scope" value="Bacteria"/>
</dbReference>
<dbReference type="OrthoDB" id="4411196at2"/>
<feature type="compositionally biased region" description="Basic and acidic residues" evidence="5">
    <location>
        <begin position="25"/>
        <end position="91"/>
    </location>
</feature>
<name>F8E017_CORRG</name>
<keyword evidence="1 6" id="KW-0132">Cell division</keyword>
<dbReference type="AlphaFoldDB" id="F8E017"/>
<keyword evidence="7" id="KW-1185">Reference proteome</keyword>